<dbReference type="RefSeq" id="WP_129353519.1">
    <property type="nucleotide sequence ID" value="NZ_CP026538.1"/>
</dbReference>
<accession>A0A4P6I2Z5</accession>
<dbReference type="InterPro" id="IPR010181">
    <property type="entry name" value="CGCAxxGCC_motif"/>
</dbReference>
<protein>
    <recommendedName>
        <fullName evidence="3">C_GCAxxG_C_C family protein</fullName>
    </recommendedName>
</protein>
<reference evidence="1 2" key="1">
    <citation type="submission" date="2018-02" db="EMBL/GenBank/DDBJ databases">
        <title>Genome sequence of Desulfovibrio carbinolicus DSM 3852.</title>
        <authorList>
            <person name="Wilbanks E."/>
            <person name="Skennerton C.T."/>
            <person name="Orphan V.J."/>
        </authorList>
    </citation>
    <scope>NUCLEOTIDE SEQUENCE [LARGE SCALE GENOMIC DNA]</scope>
    <source>
        <strain evidence="1 2">DSM 3852</strain>
    </source>
</reference>
<dbReference type="Pfam" id="PF09719">
    <property type="entry name" value="C_GCAxxG_C_C"/>
    <property type="match status" value="1"/>
</dbReference>
<gene>
    <name evidence="1" type="ORF">C3Y92_13755</name>
</gene>
<dbReference type="OrthoDB" id="3192408at2"/>
<evidence type="ECO:0000313" key="2">
    <source>
        <dbReference type="Proteomes" id="UP000293296"/>
    </source>
</evidence>
<dbReference type="AlphaFoldDB" id="A0A4P6I2Z5"/>
<keyword evidence="2" id="KW-1185">Reference proteome</keyword>
<name>A0A4P6I2Z5_9BACT</name>
<organism evidence="1 2">
    <name type="scientific">Solidesulfovibrio carbinolicus</name>
    <dbReference type="NCBI Taxonomy" id="296842"/>
    <lineage>
        <taxon>Bacteria</taxon>
        <taxon>Pseudomonadati</taxon>
        <taxon>Thermodesulfobacteriota</taxon>
        <taxon>Desulfovibrionia</taxon>
        <taxon>Desulfovibrionales</taxon>
        <taxon>Desulfovibrionaceae</taxon>
        <taxon>Solidesulfovibrio</taxon>
    </lineage>
</organism>
<dbReference type="SUPFAM" id="SSF48695">
    <property type="entry name" value="Multiheme cytochromes"/>
    <property type="match status" value="1"/>
</dbReference>
<dbReference type="Proteomes" id="UP000293296">
    <property type="component" value="Chromosome"/>
</dbReference>
<evidence type="ECO:0008006" key="3">
    <source>
        <dbReference type="Google" id="ProtNLM"/>
    </source>
</evidence>
<sequence length="189" mass="19557">MNAPFSDTARIDALALGVADKASKLFTHRKLLCAEAILVAVNETFGSPISEDQAVGMAAGLTAGLGDQGCLCGAVAGACAAIGVLCARGDHAASRAGVRLESAAVHQAFTERHKSSCCRVLTKHVKNDASAHMVQCAALTGYGAELAVRSVLRLRPELLDCPEAALAAEAPACARVRWLLSLFCRKKAG</sequence>
<dbReference type="NCBIfam" id="TIGR01909">
    <property type="entry name" value="C_GCAxxG_C_C"/>
    <property type="match status" value="1"/>
</dbReference>
<evidence type="ECO:0000313" key="1">
    <source>
        <dbReference type="EMBL" id="QAZ68229.1"/>
    </source>
</evidence>
<dbReference type="KEGG" id="dcb:C3Y92_13755"/>
<dbReference type="InterPro" id="IPR036280">
    <property type="entry name" value="Multihaem_cyt_sf"/>
</dbReference>
<proteinExistence type="predicted"/>
<dbReference type="EMBL" id="CP026538">
    <property type="protein sequence ID" value="QAZ68229.1"/>
    <property type="molecule type" value="Genomic_DNA"/>
</dbReference>